<accession>G8LL78</accession>
<reference evidence="1 2" key="1">
    <citation type="journal article" date="2011" name="Stand. Genomic Sci.">
        <title>Complete genome of the onion pathogen Enterobacter cloacae EcWSU1.</title>
        <authorList>
            <person name="Humann J.L."/>
            <person name="Wildung M."/>
            <person name="Cheng C.H."/>
            <person name="Lee T."/>
            <person name="Stewart J.E."/>
            <person name="Drew J.C."/>
            <person name="Triplett E.W."/>
            <person name="Main D."/>
            <person name="Schroeder B.K."/>
        </authorList>
    </citation>
    <scope>NUCLEOTIDE SEQUENCE [LARGE SCALE GENOMIC DNA]</scope>
    <source>
        <strain evidence="1 2">EcWSU1</strain>
    </source>
</reference>
<evidence type="ECO:0000313" key="2">
    <source>
        <dbReference type="Proteomes" id="UP000007838"/>
    </source>
</evidence>
<organism evidence="1 2">
    <name type="scientific">Enterobacter ludwigii</name>
    <dbReference type="NCBI Taxonomy" id="299767"/>
    <lineage>
        <taxon>Bacteria</taxon>
        <taxon>Pseudomonadati</taxon>
        <taxon>Pseudomonadota</taxon>
        <taxon>Gammaproteobacteria</taxon>
        <taxon>Enterobacterales</taxon>
        <taxon>Enterobacteriaceae</taxon>
        <taxon>Enterobacter</taxon>
        <taxon>Enterobacter cloacae complex</taxon>
    </lineage>
</organism>
<name>G8LL78_9ENTR</name>
<dbReference type="Proteomes" id="UP000007838">
    <property type="component" value="Chromosome"/>
</dbReference>
<dbReference type="AlphaFoldDB" id="G8LL78"/>
<protein>
    <submittedName>
        <fullName evidence="1">Uncharacterized protein</fullName>
    </submittedName>
</protein>
<dbReference type="KEGG" id="eec:EcWSU1_00603"/>
<dbReference type="EMBL" id="CP002886">
    <property type="protein sequence ID" value="AEW72043.1"/>
    <property type="molecule type" value="Genomic_DNA"/>
</dbReference>
<evidence type="ECO:0000313" key="1">
    <source>
        <dbReference type="EMBL" id="AEW72043.1"/>
    </source>
</evidence>
<proteinExistence type="predicted"/>
<gene>
    <name evidence="1" type="ORF">EcWSU1_00603</name>
</gene>
<sequence>MNKGIKNGELNSPSEIRYRLSDNLIRGISA</sequence>
<dbReference type="HOGENOM" id="CLU_3403330_0_0_6"/>